<evidence type="ECO:0000313" key="3">
    <source>
        <dbReference type="Proteomes" id="UP000607197"/>
    </source>
</evidence>
<reference evidence="2" key="2">
    <citation type="submission" date="2020-09" db="EMBL/GenBank/DDBJ databases">
        <authorList>
            <person name="Sun Q."/>
            <person name="Ohkuma M."/>
        </authorList>
    </citation>
    <scope>NUCLEOTIDE SEQUENCE</scope>
    <source>
        <strain evidence="2">JCM 19596</strain>
    </source>
</reference>
<keyword evidence="3" id="KW-1185">Reference proteome</keyword>
<accession>A0A830F8E2</accession>
<evidence type="ECO:0000313" key="2">
    <source>
        <dbReference type="EMBL" id="GGL73478.1"/>
    </source>
</evidence>
<proteinExistence type="predicted"/>
<gene>
    <name evidence="2" type="ORF">GCM10009039_34490</name>
</gene>
<dbReference type="EMBL" id="BMPG01000010">
    <property type="protein sequence ID" value="GGL73478.1"/>
    <property type="molecule type" value="Genomic_DNA"/>
</dbReference>
<dbReference type="RefSeq" id="WP_188981061.1">
    <property type="nucleotide sequence ID" value="NZ_BMPG01000010.1"/>
</dbReference>
<feature type="compositionally biased region" description="Low complexity" evidence="1">
    <location>
        <begin position="76"/>
        <end position="86"/>
    </location>
</feature>
<organism evidence="2 3">
    <name type="scientific">Halocalculus aciditolerans</name>
    <dbReference type="NCBI Taxonomy" id="1383812"/>
    <lineage>
        <taxon>Archaea</taxon>
        <taxon>Methanobacteriati</taxon>
        <taxon>Methanobacteriota</taxon>
        <taxon>Stenosarchaea group</taxon>
        <taxon>Halobacteria</taxon>
        <taxon>Halobacteriales</taxon>
        <taxon>Halobacteriaceae</taxon>
        <taxon>Halocalculus</taxon>
    </lineage>
</organism>
<evidence type="ECO:0000256" key="1">
    <source>
        <dbReference type="SAM" id="MobiDB-lite"/>
    </source>
</evidence>
<reference evidence="2" key="1">
    <citation type="journal article" date="2014" name="Int. J. Syst. Evol. Microbiol.">
        <title>Complete genome sequence of Corynebacterium casei LMG S-19264T (=DSM 44701T), isolated from a smear-ripened cheese.</title>
        <authorList>
            <consortium name="US DOE Joint Genome Institute (JGI-PGF)"/>
            <person name="Walter F."/>
            <person name="Albersmeier A."/>
            <person name="Kalinowski J."/>
            <person name="Ruckert C."/>
        </authorList>
    </citation>
    <scope>NUCLEOTIDE SEQUENCE</scope>
    <source>
        <strain evidence="2">JCM 19596</strain>
    </source>
</reference>
<comment type="caution">
    <text evidence="2">The sequence shown here is derived from an EMBL/GenBank/DDBJ whole genome shotgun (WGS) entry which is preliminary data.</text>
</comment>
<dbReference type="Proteomes" id="UP000607197">
    <property type="component" value="Unassembled WGS sequence"/>
</dbReference>
<feature type="region of interest" description="Disordered" evidence="1">
    <location>
        <begin position="76"/>
        <end position="117"/>
    </location>
</feature>
<protein>
    <submittedName>
        <fullName evidence="2">Uncharacterized protein</fullName>
    </submittedName>
</protein>
<sequence>MTADADDVLDALRELTNDADPVHDAPEVADVVDGTRRTVLGRLDVLEARGDVASKPVGRGRVWWPVPLAEFLAEPSAAPSAVPPAENRGGEESPPAEPSAEPPEEPSAGPGGDGLRERAKDALDDVDVPARGRDQERARKNAVLWAWDFLRENAPTGTRDIANAVFYEFEDDPDFGYSAASSRYDGYSAWDSCIRDALAQLPGVHSPGQGGTVWKFDPE</sequence>
<name>A0A830F8E2_9EURY</name>
<dbReference type="AlphaFoldDB" id="A0A830F8E2"/>